<dbReference type="GO" id="GO:0001848">
    <property type="term" value="F:complement binding"/>
    <property type="evidence" value="ECO:0007669"/>
    <property type="project" value="TreeGrafter"/>
</dbReference>
<evidence type="ECO:0000256" key="3">
    <source>
        <dbReference type="ARBA" id="ARBA00022525"/>
    </source>
</evidence>
<dbReference type="InterPro" id="IPR000566">
    <property type="entry name" value="Lipocln_cytosolic_FA-bd_dom"/>
</dbReference>
<dbReference type="GO" id="GO:0070062">
    <property type="term" value="C:extracellular exosome"/>
    <property type="evidence" value="ECO:0007669"/>
    <property type="project" value="TreeGrafter"/>
</dbReference>
<dbReference type="SUPFAM" id="SSF50814">
    <property type="entry name" value="Lipocalins"/>
    <property type="match status" value="2"/>
</dbReference>
<evidence type="ECO:0000259" key="9">
    <source>
        <dbReference type="Pfam" id="PF00061"/>
    </source>
</evidence>
<evidence type="ECO:0000313" key="11">
    <source>
        <dbReference type="Proteomes" id="UP000028990"/>
    </source>
</evidence>
<feature type="compositionally biased region" description="Polar residues" evidence="7">
    <location>
        <begin position="402"/>
        <end position="412"/>
    </location>
</feature>
<keyword evidence="3" id="KW-0964">Secreted</keyword>
<accession>A0A091DF86</accession>
<evidence type="ECO:0000256" key="7">
    <source>
        <dbReference type="SAM" id="MobiDB-lite"/>
    </source>
</evidence>
<organism evidence="10 11">
    <name type="scientific">Fukomys damarensis</name>
    <name type="common">Damaraland mole rat</name>
    <name type="synonym">Cryptomys damarensis</name>
    <dbReference type="NCBI Taxonomy" id="885580"/>
    <lineage>
        <taxon>Eukaryota</taxon>
        <taxon>Metazoa</taxon>
        <taxon>Chordata</taxon>
        <taxon>Craniata</taxon>
        <taxon>Vertebrata</taxon>
        <taxon>Euteleostomi</taxon>
        <taxon>Mammalia</taxon>
        <taxon>Eutheria</taxon>
        <taxon>Euarchontoglires</taxon>
        <taxon>Glires</taxon>
        <taxon>Rodentia</taxon>
        <taxon>Hystricomorpha</taxon>
        <taxon>Bathyergidae</taxon>
        <taxon>Fukomys</taxon>
    </lineage>
</organism>
<evidence type="ECO:0000256" key="1">
    <source>
        <dbReference type="ARBA" id="ARBA00004613"/>
    </source>
</evidence>
<feature type="domain" description="Lipocalin/cytosolic fatty-acid binding" evidence="9">
    <location>
        <begin position="47"/>
        <end position="177"/>
    </location>
</feature>
<feature type="compositionally biased region" description="Basic and acidic residues" evidence="7">
    <location>
        <begin position="389"/>
        <end position="398"/>
    </location>
</feature>
<evidence type="ECO:0000313" key="10">
    <source>
        <dbReference type="EMBL" id="KFO21471.1"/>
    </source>
</evidence>
<keyword evidence="4 8" id="KW-0732">Signal</keyword>
<dbReference type="EMBL" id="KN124375">
    <property type="protein sequence ID" value="KFO21471.1"/>
    <property type="molecule type" value="Genomic_DNA"/>
</dbReference>
<proteinExistence type="predicted"/>
<keyword evidence="6" id="KW-0325">Glycoprotein</keyword>
<sequence length="412" mass="45415">MLYSRATLLLTLLLASGSLGQRARRPLSPISTTQPQANFDAQQDGRRWLLVAVASACRYLQEQGHRAEATALHATPQVAAMAVSTFRKLDGICWQVRQLYGDTGVPGRFLVPARGARGSVHVVVAETDYRDFAILYLERAQQLSMKLYARSLPVGDSALSVFEQRVRQANLTEDQTLFFPTYGFCESTDQFHVLNVGSVSCHCLQFQGAWFVRGLAGNSFKKQDRALLGPYTTVFELKSNGHFEMSNSMMQGKHCDTWSYLLVPAPQPGRFTVDHGGPGADTEQVQVVDTNYTSFALLLSHRQAAGQPVIRVSLLGEPPHLTLHDLGQRGPGTGGWSRDSGLCGALAAARTWTLPAGTPEKFIRLSRAQGLTEDNIVFLATARDRAHRDWHRDTDSHLSRSAHLTGSRLWSP</sequence>
<dbReference type="GO" id="GO:0006956">
    <property type="term" value="P:complement activation"/>
    <property type="evidence" value="ECO:0007669"/>
    <property type="project" value="InterPro"/>
</dbReference>
<keyword evidence="11" id="KW-1185">Reference proteome</keyword>
<gene>
    <name evidence="10" type="ORF">H920_17112</name>
</gene>
<feature type="signal peptide" evidence="8">
    <location>
        <begin position="1"/>
        <end position="20"/>
    </location>
</feature>
<comment type="subcellular location">
    <subcellularLocation>
        <location evidence="1">Secreted</location>
    </subcellularLocation>
</comment>
<dbReference type="AlphaFoldDB" id="A0A091DF86"/>
<dbReference type="Proteomes" id="UP000028990">
    <property type="component" value="Unassembled WGS sequence"/>
</dbReference>
<dbReference type="InterPro" id="IPR012674">
    <property type="entry name" value="Calycin"/>
</dbReference>
<evidence type="ECO:0000256" key="2">
    <source>
        <dbReference type="ARBA" id="ARBA00022448"/>
    </source>
</evidence>
<reference evidence="10 11" key="1">
    <citation type="submission" date="2013-11" db="EMBL/GenBank/DDBJ databases">
        <title>The Damaraland mole rat (Fukomys damarensis) genome and evolution of African mole rats.</title>
        <authorList>
            <person name="Gladyshev V.N."/>
            <person name="Fang X."/>
        </authorList>
    </citation>
    <scope>NUCLEOTIDE SEQUENCE [LARGE SCALE GENOMIC DNA]</scope>
    <source>
        <tissue evidence="10">Liver</tissue>
    </source>
</reference>
<dbReference type="InterPro" id="IPR003087">
    <property type="entry name" value="LCN2/LCN12"/>
</dbReference>
<evidence type="ECO:0000256" key="4">
    <source>
        <dbReference type="ARBA" id="ARBA00022729"/>
    </source>
</evidence>
<dbReference type="PRINTS" id="PR01275">
    <property type="entry name" value="NGELATINASE"/>
</dbReference>
<evidence type="ECO:0000256" key="6">
    <source>
        <dbReference type="ARBA" id="ARBA00023180"/>
    </source>
</evidence>
<dbReference type="InterPro" id="IPR043245">
    <property type="entry name" value="C8G"/>
</dbReference>
<feature type="domain" description="Lipocalin/cytosolic fatty-acid binding" evidence="9">
    <location>
        <begin position="207"/>
        <end position="316"/>
    </location>
</feature>
<dbReference type="Pfam" id="PF00061">
    <property type="entry name" value="Lipocalin"/>
    <property type="match status" value="2"/>
</dbReference>
<dbReference type="PANTHER" id="PTHR47304">
    <property type="entry name" value="COMPLEMENT COMPONENT C8 GAMMA CHAIN"/>
    <property type="match status" value="1"/>
</dbReference>
<dbReference type="GO" id="GO:0072562">
    <property type="term" value="C:blood microparticle"/>
    <property type="evidence" value="ECO:0007669"/>
    <property type="project" value="TreeGrafter"/>
</dbReference>
<dbReference type="PANTHER" id="PTHR47304:SF1">
    <property type="entry name" value="COMPLEMENT COMPONENT C8 GAMMA CHAIN"/>
    <property type="match status" value="1"/>
</dbReference>
<dbReference type="STRING" id="885580.ENSFDAP00000000318"/>
<dbReference type="GO" id="GO:0005579">
    <property type="term" value="C:membrane attack complex"/>
    <property type="evidence" value="ECO:0007669"/>
    <property type="project" value="InterPro"/>
</dbReference>
<feature type="region of interest" description="Disordered" evidence="7">
    <location>
        <begin position="389"/>
        <end position="412"/>
    </location>
</feature>
<protein>
    <submittedName>
        <fullName evidence="10">Complement component C8 gamma chain</fullName>
    </submittedName>
</protein>
<keyword evidence="5" id="KW-1015">Disulfide bond</keyword>
<evidence type="ECO:0000256" key="8">
    <source>
        <dbReference type="SAM" id="SignalP"/>
    </source>
</evidence>
<evidence type="ECO:0000256" key="5">
    <source>
        <dbReference type="ARBA" id="ARBA00023157"/>
    </source>
</evidence>
<keyword evidence="2" id="KW-0813">Transport</keyword>
<feature type="chain" id="PRO_5001873088" evidence="8">
    <location>
        <begin position="21"/>
        <end position="412"/>
    </location>
</feature>
<name>A0A091DF86_FUKDA</name>
<dbReference type="Gene3D" id="2.40.128.20">
    <property type="match status" value="2"/>
</dbReference>